<dbReference type="HOGENOM" id="CLU_990673_0_0_1"/>
<dbReference type="Proteomes" id="UP000054477">
    <property type="component" value="Unassembled WGS sequence"/>
</dbReference>
<name>A0A0C9XXM6_9AGAR</name>
<evidence type="ECO:0000313" key="1">
    <source>
        <dbReference type="EMBL" id="KIK02407.1"/>
    </source>
</evidence>
<dbReference type="EMBL" id="KN838593">
    <property type="protein sequence ID" value="KIK02407.1"/>
    <property type="molecule type" value="Genomic_DNA"/>
</dbReference>
<accession>A0A0C9XXM6</accession>
<proteinExistence type="predicted"/>
<keyword evidence="2" id="KW-1185">Reference proteome</keyword>
<dbReference type="AlphaFoldDB" id="A0A0C9XXM6"/>
<organism evidence="1 2">
    <name type="scientific">Laccaria amethystina LaAM-08-1</name>
    <dbReference type="NCBI Taxonomy" id="1095629"/>
    <lineage>
        <taxon>Eukaryota</taxon>
        <taxon>Fungi</taxon>
        <taxon>Dikarya</taxon>
        <taxon>Basidiomycota</taxon>
        <taxon>Agaricomycotina</taxon>
        <taxon>Agaricomycetes</taxon>
        <taxon>Agaricomycetidae</taxon>
        <taxon>Agaricales</taxon>
        <taxon>Agaricineae</taxon>
        <taxon>Hydnangiaceae</taxon>
        <taxon>Laccaria</taxon>
    </lineage>
</organism>
<reference evidence="1 2" key="1">
    <citation type="submission" date="2014-04" db="EMBL/GenBank/DDBJ databases">
        <authorList>
            <consortium name="DOE Joint Genome Institute"/>
            <person name="Kuo A."/>
            <person name="Kohler A."/>
            <person name="Nagy L.G."/>
            <person name="Floudas D."/>
            <person name="Copeland A."/>
            <person name="Barry K.W."/>
            <person name="Cichocki N."/>
            <person name="Veneault-Fourrey C."/>
            <person name="LaButti K."/>
            <person name="Lindquist E.A."/>
            <person name="Lipzen A."/>
            <person name="Lundell T."/>
            <person name="Morin E."/>
            <person name="Murat C."/>
            <person name="Sun H."/>
            <person name="Tunlid A."/>
            <person name="Henrissat B."/>
            <person name="Grigoriev I.V."/>
            <person name="Hibbett D.S."/>
            <person name="Martin F."/>
            <person name="Nordberg H.P."/>
            <person name="Cantor M.N."/>
            <person name="Hua S.X."/>
        </authorList>
    </citation>
    <scope>NUCLEOTIDE SEQUENCE [LARGE SCALE GENOMIC DNA]</scope>
    <source>
        <strain evidence="1 2">LaAM-08-1</strain>
    </source>
</reference>
<gene>
    <name evidence="1" type="ORF">K443DRAFT_521090</name>
</gene>
<reference evidence="2" key="2">
    <citation type="submission" date="2015-01" db="EMBL/GenBank/DDBJ databases">
        <title>Evolutionary Origins and Diversification of the Mycorrhizal Mutualists.</title>
        <authorList>
            <consortium name="DOE Joint Genome Institute"/>
            <consortium name="Mycorrhizal Genomics Consortium"/>
            <person name="Kohler A."/>
            <person name="Kuo A."/>
            <person name="Nagy L.G."/>
            <person name="Floudas D."/>
            <person name="Copeland A."/>
            <person name="Barry K.W."/>
            <person name="Cichocki N."/>
            <person name="Veneault-Fourrey C."/>
            <person name="LaButti K."/>
            <person name="Lindquist E.A."/>
            <person name="Lipzen A."/>
            <person name="Lundell T."/>
            <person name="Morin E."/>
            <person name="Murat C."/>
            <person name="Riley R."/>
            <person name="Ohm R."/>
            <person name="Sun H."/>
            <person name="Tunlid A."/>
            <person name="Henrissat B."/>
            <person name="Grigoriev I.V."/>
            <person name="Hibbett D.S."/>
            <person name="Martin F."/>
        </authorList>
    </citation>
    <scope>NUCLEOTIDE SEQUENCE [LARGE SCALE GENOMIC DNA]</scope>
    <source>
        <strain evidence="2">LaAM-08-1</strain>
    </source>
</reference>
<sequence length="281" mass="32476">MGDSHTYTNNYLMWIAYDLYSFLYPIMSVSSHYRRFITPIHTNRLTPHPTTSQHITTIYPHPLISSPSLAHPSIHHPHLPRFFSLDCIKNMGTASYDVFGWVCWEVVLVWNFMSRLMLTGILWYRCRLEHVLIDVGSSYIFDRPSRPHHYRDPLDAVSSPISTLPPGSSQRHHTSPALPKVQCWVGDRLNVPRSRLISYSLSRLALSVLFSPSFHSLPQRPTHAFRIWRWLPSCLDFARPHPILFHQADPHNHSPSSLKCCCFGSPSASRLFLFSPSWLLH</sequence>
<protein>
    <submittedName>
        <fullName evidence="1">Unplaced genomic scaffold K443scaffold_58, whole genome shotgun sequence</fullName>
    </submittedName>
</protein>
<evidence type="ECO:0000313" key="2">
    <source>
        <dbReference type="Proteomes" id="UP000054477"/>
    </source>
</evidence>